<dbReference type="Proteomes" id="UP000663699">
    <property type="component" value="Chromosome 8"/>
</dbReference>
<dbReference type="PANTHER" id="PTHR11722:SF0">
    <property type="entry name" value="LARGE RIBOSOMAL SUBUNIT PROTEIN EL13"/>
    <property type="match status" value="1"/>
</dbReference>
<keyword evidence="3" id="KW-0687">Ribonucleoprotein</keyword>
<dbReference type="GO" id="GO:0022625">
    <property type="term" value="C:cytosolic large ribosomal subunit"/>
    <property type="evidence" value="ECO:0007669"/>
    <property type="project" value="TreeGrafter"/>
</dbReference>
<dbReference type="Gene3D" id="1.20.5.110">
    <property type="match status" value="1"/>
</dbReference>
<dbReference type="GO" id="GO:0003723">
    <property type="term" value="F:RNA binding"/>
    <property type="evidence" value="ECO:0007669"/>
    <property type="project" value="TreeGrafter"/>
</dbReference>
<dbReference type="EMBL" id="CP054539">
    <property type="protein sequence ID" value="QSL65815.1"/>
    <property type="molecule type" value="Genomic_DNA"/>
</dbReference>
<protein>
    <recommendedName>
        <fullName evidence="6">60S ribosomal protein L13</fullName>
    </recommendedName>
</protein>
<reference evidence="4" key="1">
    <citation type="submission" date="2020-06" db="EMBL/GenBank/DDBJ databases">
        <title>Genomes of multiple members of Pneumocystis genus reveal paths to human pathogen Pneumocystis jirovecii.</title>
        <authorList>
            <person name="Cisse O.H."/>
            <person name="Ma L."/>
            <person name="Dekker J."/>
            <person name="Khil P."/>
            <person name="Jo J."/>
            <person name="Brenchley J."/>
            <person name="Blair R."/>
            <person name="Pahar B."/>
            <person name="Chabe M."/>
            <person name="Van Rompay K.A."/>
            <person name="Keesler R."/>
            <person name="Sukura A."/>
            <person name="Hirsch V."/>
            <person name="Kutty G."/>
            <person name="Liu Y."/>
            <person name="Peng L."/>
            <person name="Chen J."/>
            <person name="Song J."/>
            <person name="Weissenbacher-Lang C."/>
            <person name="Xu J."/>
            <person name="Upham N.S."/>
            <person name="Stajich J.E."/>
            <person name="Cuomo C.A."/>
            <person name="Cushion M.T."/>
            <person name="Kovacs J.A."/>
        </authorList>
    </citation>
    <scope>NUCLEOTIDE SEQUENCE</scope>
    <source>
        <strain evidence="4">2A</strain>
    </source>
</reference>
<name>A0A899FZR6_9ASCO</name>
<evidence type="ECO:0000313" key="4">
    <source>
        <dbReference type="EMBL" id="QSL65815.1"/>
    </source>
</evidence>
<keyword evidence="2" id="KW-0689">Ribosomal protein</keyword>
<sequence length="199" mass="23257">MSIKHNNMLPNQHFRKHWQRRVRTWFNQPGRKLRRRRARQEKTVRLAPRPVGMLRPTVSAPTTKVKSKPISLLVEGDPLCQAAGIPRRYAATIGISVDHRRRNRCLESLERNVKRLMLYKTHLVVFPRRTKKTRRTDAMDVCRRKYPQVSVDTVVPPLSSKAAVECRVISEEERSFEAFAALRRARKEAKLVGKRDEES</sequence>
<dbReference type="AlphaFoldDB" id="A0A899FZR6"/>
<organism evidence="4 5">
    <name type="scientific">Pneumocystis wakefieldiae</name>
    <dbReference type="NCBI Taxonomy" id="38082"/>
    <lineage>
        <taxon>Eukaryota</taxon>
        <taxon>Fungi</taxon>
        <taxon>Dikarya</taxon>
        <taxon>Ascomycota</taxon>
        <taxon>Taphrinomycotina</taxon>
        <taxon>Pneumocystomycetes</taxon>
        <taxon>Pneumocystaceae</taxon>
        <taxon>Pneumocystis</taxon>
    </lineage>
</organism>
<dbReference type="GO" id="GO:0003735">
    <property type="term" value="F:structural constituent of ribosome"/>
    <property type="evidence" value="ECO:0007669"/>
    <property type="project" value="InterPro"/>
</dbReference>
<evidence type="ECO:0008006" key="6">
    <source>
        <dbReference type="Google" id="ProtNLM"/>
    </source>
</evidence>
<comment type="similarity">
    <text evidence="1">Belongs to the eukaryotic ribosomal protein eL13 family.</text>
</comment>
<evidence type="ECO:0000256" key="3">
    <source>
        <dbReference type="ARBA" id="ARBA00023274"/>
    </source>
</evidence>
<proteinExistence type="inferred from homology"/>
<evidence type="ECO:0000256" key="1">
    <source>
        <dbReference type="ARBA" id="ARBA00005640"/>
    </source>
</evidence>
<keyword evidence="5" id="KW-1185">Reference proteome</keyword>
<gene>
    <name evidence="4" type="ORF">MERGE_000093</name>
</gene>
<evidence type="ECO:0000256" key="2">
    <source>
        <dbReference type="ARBA" id="ARBA00022980"/>
    </source>
</evidence>
<dbReference type="PANTHER" id="PTHR11722">
    <property type="entry name" value="60S RIBOSOMAL PROTEIN L13"/>
    <property type="match status" value="1"/>
</dbReference>
<evidence type="ECO:0000313" key="5">
    <source>
        <dbReference type="Proteomes" id="UP000663699"/>
    </source>
</evidence>
<dbReference type="GO" id="GO:0006412">
    <property type="term" value="P:translation"/>
    <property type="evidence" value="ECO:0007669"/>
    <property type="project" value="InterPro"/>
</dbReference>
<dbReference type="InterPro" id="IPR001380">
    <property type="entry name" value="Ribosomal_eL13"/>
</dbReference>
<dbReference type="Pfam" id="PF01294">
    <property type="entry name" value="Ribosomal_L13e"/>
    <property type="match status" value="1"/>
</dbReference>
<accession>A0A899FZR6</accession>
<dbReference type="OrthoDB" id="10264538at2759"/>